<dbReference type="GO" id="GO:0006779">
    <property type="term" value="P:porphyrin-containing compound biosynthetic process"/>
    <property type="evidence" value="ECO:0007669"/>
    <property type="project" value="InterPro"/>
</dbReference>
<evidence type="ECO:0000259" key="4">
    <source>
        <dbReference type="PROSITE" id="PS51918"/>
    </source>
</evidence>
<name>A0A8D4UUH5_9FIRM</name>
<keyword evidence="3" id="KW-0963">Cytoplasm</keyword>
<comment type="similarity">
    <text evidence="1">Belongs to the anaerobic coproporphyrinogen-III oxidase family. HemW subfamily.</text>
</comment>
<sequence length="342" mass="39775">MIREIEMKSAGFKDRVCDTIYFGGGTPSTLTGMQLSEIMEALYKNFHISDQAEITMEMNPCDMTEEYLANARRLGINRLSVGVQSHNDYLLKAIDRRHDSKAAEEAVKRAYRLGFHNISIDLMYELPGQTPLDFEKSLKWAVHLPINHLSVYSLIIENGTKFGQMAERGILKRPTEEESWEMYQMMCRILPHYGLERYEISSFARKGYRSRHNLKYWDLSHYLGLGPAACSRIGHARKENNPGVRLYEKEVLSGNLPPEEVENLSVKDEMEEYCFLHLRTREGIPLQDFEERYGFPIEHWFGREIAMLKERKLLKESLGHLFMTYHGAALGNFVFEQFIIDE</sequence>
<evidence type="ECO:0000256" key="1">
    <source>
        <dbReference type="ARBA" id="ARBA00006100"/>
    </source>
</evidence>
<dbReference type="NCBIfam" id="TIGR00539">
    <property type="entry name" value="hemN_rel"/>
    <property type="match status" value="1"/>
</dbReference>
<dbReference type="InterPro" id="IPR058240">
    <property type="entry name" value="rSAM_sf"/>
</dbReference>
<keyword evidence="3" id="KW-0349">Heme</keyword>
<dbReference type="PROSITE" id="PS51918">
    <property type="entry name" value="RADICAL_SAM"/>
    <property type="match status" value="1"/>
</dbReference>
<dbReference type="Gene3D" id="3.30.750.200">
    <property type="match status" value="1"/>
</dbReference>
<protein>
    <recommendedName>
        <fullName evidence="2 3">Heme chaperone HemW</fullName>
    </recommendedName>
</protein>
<dbReference type="GO" id="GO:0051539">
    <property type="term" value="F:4 iron, 4 sulfur cluster binding"/>
    <property type="evidence" value="ECO:0007669"/>
    <property type="project" value="UniProtKB-UniRule"/>
</dbReference>
<keyword evidence="3" id="KW-0479">Metal-binding</keyword>
<dbReference type="GO" id="GO:0004109">
    <property type="term" value="F:coproporphyrinogen oxidase activity"/>
    <property type="evidence" value="ECO:0007669"/>
    <property type="project" value="InterPro"/>
</dbReference>
<dbReference type="KEGG" id="dho:Dia5BBH33_11570"/>
<dbReference type="GO" id="GO:0046872">
    <property type="term" value="F:metal ion binding"/>
    <property type="evidence" value="ECO:0007669"/>
    <property type="project" value="UniProtKB-UniRule"/>
</dbReference>
<organism evidence="5 6">
    <name type="scientific">Dialister hominis</name>
    <dbReference type="NCBI Taxonomy" id="2582419"/>
    <lineage>
        <taxon>Bacteria</taxon>
        <taxon>Bacillati</taxon>
        <taxon>Bacillota</taxon>
        <taxon>Negativicutes</taxon>
        <taxon>Veillonellales</taxon>
        <taxon>Veillonellaceae</taxon>
        <taxon>Dialister</taxon>
    </lineage>
</organism>
<evidence type="ECO:0000313" key="5">
    <source>
        <dbReference type="EMBL" id="BBK25222.1"/>
    </source>
</evidence>
<feature type="domain" description="Radical SAM core" evidence="4">
    <location>
        <begin position="1"/>
        <end position="196"/>
    </location>
</feature>
<dbReference type="InterPro" id="IPR007197">
    <property type="entry name" value="rSAM"/>
</dbReference>
<accession>A0A8D4UUH5</accession>
<comment type="function">
    <text evidence="3">Probably acts as a heme chaperone, transferring heme to an unknown acceptor. Binds one molecule of heme per monomer, possibly covalently. Binds 1 [4Fe-4S] cluster. The cluster is coordinated with 3 cysteines and an exchangeable S-adenosyl-L-methionine.</text>
</comment>
<dbReference type="InterPro" id="IPR004559">
    <property type="entry name" value="HemW-like"/>
</dbReference>
<dbReference type="InterPro" id="IPR006638">
    <property type="entry name" value="Elp3/MiaA/NifB-like_rSAM"/>
</dbReference>
<dbReference type="Pfam" id="PF04055">
    <property type="entry name" value="Radical_SAM"/>
    <property type="match status" value="1"/>
</dbReference>
<dbReference type="Proteomes" id="UP000320585">
    <property type="component" value="Chromosome"/>
</dbReference>
<comment type="subcellular location">
    <subcellularLocation>
        <location evidence="3">Cytoplasm</location>
    </subcellularLocation>
</comment>
<evidence type="ECO:0000256" key="3">
    <source>
        <dbReference type="RuleBase" id="RU364116"/>
    </source>
</evidence>
<dbReference type="PANTHER" id="PTHR13932">
    <property type="entry name" value="COPROPORPHYRINIGEN III OXIDASE"/>
    <property type="match status" value="1"/>
</dbReference>
<gene>
    <name evidence="5" type="ORF">Dia5BBH33_11570</name>
</gene>
<keyword evidence="3" id="KW-0949">S-adenosyl-L-methionine</keyword>
<dbReference type="InterPro" id="IPR034505">
    <property type="entry name" value="Coproporphyrinogen-III_oxidase"/>
</dbReference>
<dbReference type="Pfam" id="PF06969">
    <property type="entry name" value="HemN_C"/>
    <property type="match status" value="1"/>
</dbReference>
<evidence type="ECO:0000313" key="6">
    <source>
        <dbReference type="Proteomes" id="UP000320585"/>
    </source>
</evidence>
<keyword evidence="3" id="KW-0411">Iron-sulfur</keyword>
<keyword evidence="3" id="KW-0004">4Fe-4S</keyword>
<dbReference type="CDD" id="cd01335">
    <property type="entry name" value="Radical_SAM"/>
    <property type="match status" value="1"/>
</dbReference>
<dbReference type="SMART" id="SM00729">
    <property type="entry name" value="Elp3"/>
    <property type="match status" value="1"/>
</dbReference>
<dbReference type="EMBL" id="AP019697">
    <property type="protein sequence ID" value="BBK25222.1"/>
    <property type="molecule type" value="Genomic_DNA"/>
</dbReference>
<dbReference type="SUPFAM" id="SSF102114">
    <property type="entry name" value="Radical SAM enzymes"/>
    <property type="match status" value="1"/>
</dbReference>
<keyword evidence="3" id="KW-0143">Chaperone</keyword>
<keyword evidence="6" id="KW-1185">Reference proteome</keyword>
<keyword evidence="3" id="KW-0408">Iron</keyword>
<dbReference type="AlphaFoldDB" id="A0A8D4UUH5"/>
<dbReference type="PANTHER" id="PTHR13932:SF5">
    <property type="entry name" value="RADICAL S-ADENOSYL METHIONINE DOMAIN-CONTAINING PROTEIN 1, MITOCHONDRIAL"/>
    <property type="match status" value="1"/>
</dbReference>
<dbReference type="InterPro" id="IPR010723">
    <property type="entry name" value="HemN_C"/>
</dbReference>
<proteinExistence type="inferred from homology"/>
<evidence type="ECO:0000256" key="2">
    <source>
        <dbReference type="ARBA" id="ARBA00017228"/>
    </source>
</evidence>
<reference evidence="6" key="1">
    <citation type="submission" date="2019-05" db="EMBL/GenBank/DDBJ databases">
        <title>Complete genome sequencing of Dialister sp. strain 5BBH33.</title>
        <authorList>
            <person name="Sakamoto M."/>
            <person name="Murakami T."/>
            <person name="Mori H."/>
        </authorList>
    </citation>
    <scope>NUCLEOTIDE SEQUENCE [LARGE SCALE GENOMIC DNA]</scope>
    <source>
        <strain evidence="6">5BBH33</strain>
    </source>
</reference>
<dbReference type="GO" id="GO:0005737">
    <property type="term" value="C:cytoplasm"/>
    <property type="evidence" value="ECO:0007669"/>
    <property type="project" value="UniProtKB-SubCell"/>
</dbReference>